<keyword evidence="4" id="KW-1185">Reference proteome</keyword>
<reference evidence="3 4" key="1">
    <citation type="submission" date="2013-09" db="EMBL/GenBank/DDBJ databases">
        <title>Corchorus capsularis genome sequencing.</title>
        <authorList>
            <person name="Alam M."/>
            <person name="Haque M.S."/>
            <person name="Islam M.S."/>
            <person name="Emdad E.M."/>
            <person name="Islam M.M."/>
            <person name="Ahmed B."/>
            <person name="Halim A."/>
            <person name="Hossen Q.M.M."/>
            <person name="Hossain M.Z."/>
            <person name="Ahmed R."/>
            <person name="Khan M.M."/>
            <person name="Islam R."/>
            <person name="Rashid M.M."/>
            <person name="Khan S.A."/>
            <person name="Rahman M.S."/>
            <person name="Alam M."/>
        </authorList>
    </citation>
    <scope>NUCLEOTIDE SEQUENCE [LARGE SCALE GENOMIC DNA]</scope>
    <source>
        <strain evidence="4">cv. CVL-1</strain>
        <tissue evidence="3">Whole seedling</tissue>
    </source>
</reference>
<dbReference type="Gramene" id="OMO89769">
    <property type="protein sequence ID" value="OMO89769"/>
    <property type="gene ID" value="CCACVL1_07644"/>
</dbReference>
<dbReference type="GO" id="GO:0004519">
    <property type="term" value="F:endonuclease activity"/>
    <property type="evidence" value="ECO:0007669"/>
    <property type="project" value="UniProtKB-KW"/>
</dbReference>
<feature type="compositionally biased region" description="Basic and acidic residues" evidence="1">
    <location>
        <begin position="79"/>
        <end position="88"/>
    </location>
</feature>
<dbReference type="EMBL" id="AWWV01008600">
    <property type="protein sequence ID" value="OMO89769.1"/>
    <property type="molecule type" value="Genomic_DNA"/>
</dbReference>
<dbReference type="SUPFAM" id="SSF56219">
    <property type="entry name" value="DNase I-like"/>
    <property type="match status" value="1"/>
</dbReference>
<dbReference type="Gene3D" id="3.60.10.10">
    <property type="entry name" value="Endonuclease/exonuclease/phosphatase"/>
    <property type="match status" value="1"/>
</dbReference>
<proteinExistence type="predicted"/>
<dbReference type="OMA" id="YIWHTED"/>
<accession>A0A1R3J4J9</accession>
<keyword evidence="3" id="KW-0378">Hydrolase</keyword>
<keyword evidence="3" id="KW-0540">Nuclease</keyword>
<gene>
    <name evidence="3" type="ORF">CCACVL1_07644</name>
</gene>
<dbReference type="OrthoDB" id="428734at2759"/>
<dbReference type="STRING" id="210143.A0A1R3J4J9"/>
<sequence>MRGEDRRQSPEENSLATVKRKHVYFEQFHHNNLTKKQKCLSSETETFSLSVKPDPLNLPVTNHFQAIRPCSFSRSSSLRHTERKERSDSSSSSGSRKWVSSSRDCSNYKVKATIKCYLEMIAVRSMAVFFFILQVDRKLLNIVIIDDVGMAINDDKFIIVSYNILGVENATKHPDLYLDVSPKYLEWDRRKCLISKEEVDRFKDLEDLLHKDGFKGVYKTRTGDACDGCALFWKDNSFSLLHEDNIEFQDFGLRNNVAQLCILEMNQHQVQSGLRRKPSKITPTQSRKLLVGNIHALYNPKRGDIKLGQVWLFLEKAYKLSQEWGSIPVILAGDFNCIPQSALYQFMQSSELNIQLHDRRWISGQLEYPLEGREIRAQYKDIARRHVWMPISRHLRFTWSDEELVLATGNAWTTCLHHKLKLFSAYLGIPGSHETRDSHGEPVATSYHSKFMGTVDYIWHTTELVPVRVLETLPVENLRRYEGLPSKRWGSDHLAVVCELAFADDHKGP</sequence>
<comment type="caution">
    <text evidence="3">The sequence shown here is derived from an EMBL/GenBank/DDBJ whole genome shotgun (WGS) entry which is preliminary data.</text>
</comment>
<dbReference type="PANTHER" id="PTHR12121">
    <property type="entry name" value="CARBON CATABOLITE REPRESSOR PROTEIN 4"/>
    <property type="match status" value="1"/>
</dbReference>
<dbReference type="InterPro" id="IPR005135">
    <property type="entry name" value="Endo/exonuclease/phosphatase"/>
</dbReference>
<feature type="domain" description="Endonuclease/exonuclease/phosphatase" evidence="2">
    <location>
        <begin position="312"/>
        <end position="493"/>
    </location>
</feature>
<protein>
    <submittedName>
        <fullName evidence="3">Endonuclease/exonuclease/phosphatase</fullName>
    </submittedName>
</protein>
<evidence type="ECO:0000313" key="4">
    <source>
        <dbReference type="Proteomes" id="UP000188268"/>
    </source>
</evidence>
<keyword evidence="3" id="KW-0269">Exonuclease</keyword>
<keyword evidence="3" id="KW-0255">Endonuclease</keyword>
<organism evidence="3 4">
    <name type="scientific">Corchorus capsularis</name>
    <name type="common">Jute</name>
    <dbReference type="NCBI Taxonomy" id="210143"/>
    <lineage>
        <taxon>Eukaryota</taxon>
        <taxon>Viridiplantae</taxon>
        <taxon>Streptophyta</taxon>
        <taxon>Embryophyta</taxon>
        <taxon>Tracheophyta</taxon>
        <taxon>Spermatophyta</taxon>
        <taxon>Magnoliopsida</taxon>
        <taxon>eudicotyledons</taxon>
        <taxon>Gunneridae</taxon>
        <taxon>Pentapetalae</taxon>
        <taxon>rosids</taxon>
        <taxon>malvids</taxon>
        <taxon>Malvales</taxon>
        <taxon>Malvaceae</taxon>
        <taxon>Grewioideae</taxon>
        <taxon>Apeibeae</taxon>
        <taxon>Corchorus</taxon>
    </lineage>
</organism>
<dbReference type="PANTHER" id="PTHR12121:SF74">
    <property type="entry name" value="CARBON CATABOLITE REPRESSOR PROTEIN 4 HOMOLOG 5"/>
    <property type="match status" value="1"/>
</dbReference>
<dbReference type="Pfam" id="PF03372">
    <property type="entry name" value="Exo_endo_phos"/>
    <property type="match status" value="1"/>
</dbReference>
<dbReference type="Proteomes" id="UP000188268">
    <property type="component" value="Unassembled WGS sequence"/>
</dbReference>
<evidence type="ECO:0000259" key="2">
    <source>
        <dbReference type="Pfam" id="PF03372"/>
    </source>
</evidence>
<dbReference type="AlphaFoldDB" id="A0A1R3J4J9"/>
<dbReference type="InterPro" id="IPR036691">
    <property type="entry name" value="Endo/exonu/phosph_ase_sf"/>
</dbReference>
<dbReference type="InterPro" id="IPR050410">
    <property type="entry name" value="CCR4/nocturin_mRNA_transcr"/>
</dbReference>
<evidence type="ECO:0000313" key="3">
    <source>
        <dbReference type="EMBL" id="OMO89769.1"/>
    </source>
</evidence>
<dbReference type="GO" id="GO:0000175">
    <property type="term" value="F:3'-5'-RNA exonuclease activity"/>
    <property type="evidence" value="ECO:0007669"/>
    <property type="project" value="TreeGrafter"/>
</dbReference>
<feature type="compositionally biased region" description="Low complexity" evidence="1">
    <location>
        <begin position="89"/>
        <end position="100"/>
    </location>
</feature>
<evidence type="ECO:0000256" key="1">
    <source>
        <dbReference type="SAM" id="MobiDB-lite"/>
    </source>
</evidence>
<name>A0A1R3J4J9_COCAP</name>
<feature type="region of interest" description="Disordered" evidence="1">
    <location>
        <begin position="75"/>
        <end position="100"/>
    </location>
</feature>